<dbReference type="Pfam" id="PF21351">
    <property type="entry name" value="TetR_C_41"/>
    <property type="match status" value="1"/>
</dbReference>
<dbReference type="InterPro" id="IPR049484">
    <property type="entry name" value="Rv0078-like_C"/>
</dbReference>
<evidence type="ECO:0000256" key="4">
    <source>
        <dbReference type="PROSITE-ProRule" id="PRU00335"/>
    </source>
</evidence>
<dbReference type="AlphaFoldDB" id="A0A4R6U669"/>
<evidence type="ECO:0000313" key="7">
    <source>
        <dbReference type="Proteomes" id="UP000295632"/>
    </source>
</evidence>
<accession>A0A4R6U669</accession>
<evidence type="ECO:0000256" key="2">
    <source>
        <dbReference type="ARBA" id="ARBA00023125"/>
    </source>
</evidence>
<dbReference type="PANTHER" id="PTHR47506:SF6">
    <property type="entry name" value="HTH-TYPE TRANSCRIPTIONAL REPRESSOR NEMR"/>
    <property type="match status" value="1"/>
</dbReference>
<evidence type="ECO:0000259" key="5">
    <source>
        <dbReference type="PROSITE" id="PS50977"/>
    </source>
</evidence>
<keyword evidence="2 4" id="KW-0238">DNA-binding</keyword>
<dbReference type="OrthoDB" id="9814200at2"/>
<name>A0A4R6U669_9BACI</name>
<feature type="DNA-binding region" description="H-T-H motif" evidence="4">
    <location>
        <begin position="32"/>
        <end position="51"/>
    </location>
</feature>
<dbReference type="RefSeq" id="WP_133580175.1">
    <property type="nucleotide sequence ID" value="NZ_SNYJ01000006.1"/>
</dbReference>
<dbReference type="InterPro" id="IPR001647">
    <property type="entry name" value="HTH_TetR"/>
</dbReference>
<evidence type="ECO:0000256" key="3">
    <source>
        <dbReference type="ARBA" id="ARBA00023163"/>
    </source>
</evidence>
<dbReference type="PRINTS" id="PR00455">
    <property type="entry name" value="HTHTETR"/>
</dbReference>
<protein>
    <submittedName>
        <fullName evidence="6">TetR family transcriptional regulator</fullName>
    </submittedName>
</protein>
<comment type="caution">
    <text evidence="6">The sequence shown here is derived from an EMBL/GenBank/DDBJ whole genome shotgun (WGS) entry which is preliminary data.</text>
</comment>
<proteinExistence type="predicted"/>
<gene>
    <name evidence="6" type="ORF">EV213_10669</name>
</gene>
<sequence>MKKNKAETKETILKLIGIARHYFTDHGFANTSLEAIVKDANMTRGALYHHFPNKKELFRIVFESVHEQVGKRVEQEAEKGEDGWEQLQLGCRAFLAAAIEEDHKRIMLIDGPAVLGWEAWRTFDQKNAMRLLHEQLTGMQAQGLIKEMSVEALTHLLSGALNEASLWCAQHQNQQQAVEETMAVVELFLQGLKR</sequence>
<dbReference type="SUPFAM" id="SSF46689">
    <property type="entry name" value="Homeodomain-like"/>
    <property type="match status" value="1"/>
</dbReference>
<feature type="domain" description="HTH tetR-type" evidence="5">
    <location>
        <begin position="9"/>
        <end position="69"/>
    </location>
</feature>
<dbReference type="PANTHER" id="PTHR47506">
    <property type="entry name" value="TRANSCRIPTIONAL REGULATORY PROTEIN"/>
    <property type="match status" value="1"/>
</dbReference>
<keyword evidence="1" id="KW-0805">Transcription regulation</keyword>
<dbReference type="GO" id="GO:0003677">
    <property type="term" value="F:DNA binding"/>
    <property type="evidence" value="ECO:0007669"/>
    <property type="project" value="UniProtKB-UniRule"/>
</dbReference>
<dbReference type="Pfam" id="PF00440">
    <property type="entry name" value="TetR_N"/>
    <property type="match status" value="1"/>
</dbReference>
<reference evidence="6 7" key="1">
    <citation type="submission" date="2019-03" db="EMBL/GenBank/DDBJ databases">
        <title>Genomic Encyclopedia of Type Strains, Phase IV (KMG-IV): sequencing the most valuable type-strain genomes for metagenomic binning, comparative biology and taxonomic classification.</title>
        <authorList>
            <person name="Goeker M."/>
        </authorList>
    </citation>
    <scope>NUCLEOTIDE SEQUENCE [LARGE SCALE GENOMIC DNA]</scope>
    <source>
        <strain evidence="6 7">DSM 28697</strain>
    </source>
</reference>
<keyword evidence="3" id="KW-0804">Transcription</keyword>
<dbReference type="InterPro" id="IPR009057">
    <property type="entry name" value="Homeodomain-like_sf"/>
</dbReference>
<dbReference type="Proteomes" id="UP000295632">
    <property type="component" value="Unassembled WGS sequence"/>
</dbReference>
<evidence type="ECO:0000256" key="1">
    <source>
        <dbReference type="ARBA" id="ARBA00023015"/>
    </source>
</evidence>
<dbReference type="EMBL" id="SNYJ01000006">
    <property type="protein sequence ID" value="TDQ40353.1"/>
    <property type="molecule type" value="Genomic_DNA"/>
</dbReference>
<organism evidence="6 7">
    <name type="scientific">Aureibacillus halotolerans</name>
    <dbReference type="NCBI Taxonomy" id="1508390"/>
    <lineage>
        <taxon>Bacteria</taxon>
        <taxon>Bacillati</taxon>
        <taxon>Bacillota</taxon>
        <taxon>Bacilli</taxon>
        <taxon>Bacillales</taxon>
        <taxon>Bacillaceae</taxon>
        <taxon>Aureibacillus</taxon>
    </lineage>
</organism>
<keyword evidence="7" id="KW-1185">Reference proteome</keyword>
<dbReference type="Gene3D" id="1.10.357.10">
    <property type="entry name" value="Tetracycline Repressor, domain 2"/>
    <property type="match status" value="1"/>
</dbReference>
<evidence type="ECO:0000313" key="6">
    <source>
        <dbReference type="EMBL" id="TDQ40353.1"/>
    </source>
</evidence>
<dbReference type="PROSITE" id="PS50977">
    <property type="entry name" value="HTH_TETR_2"/>
    <property type="match status" value="1"/>
</dbReference>